<dbReference type="EMBL" id="QMQX01000037">
    <property type="protein sequence ID" value="RLE52758.1"/>
    <property type="molecule type" value="Genomic_DNA"/>
</dbReference>
<evidence type="ECO:0000256" key="1">
    <source>
        <dbReference type="SAM" id="Phobius"/>
    </source>
</evidence>
<evidence type="ECO:0000313" key="2">
    <source>
        <dbReference type="EMBL" id="RLE52758.1"/>
    </source>
</evidence>
<keyword evidence="1" id="KW-0472">Membrane</keyword>
<comment type="caution">
    <text evidence="2">The sequence shown here is derived from an EMBL/GenBank/DDBJ whole genome shotgun (WGS) entry which is preliminary data.</text>
</comment>
<name>A0A497F1F7_9CREN</name>
<organism evidence="2 3">
    <name type="scientific">Thermoproteota archaeon</name>
    <dbReference type="NCBI Taxonomy" id="2056631"/>
    <lineage>
        <taxon>Archaea</taxon>
        <taxon>Thermoproteota</taxon>
    </lineage>
</organism>
<reference evidence="2 3" key="1">
    <citation type="submission" date="2018-06" db="EMBL/GenBank/DDBJ databases">
        <title>Extensive metabolic versatility and redundancy in microbially diverse, dynamic hydrothermal sediments.</title>
        <authorList>
            <person name="Dombrowski N."/>
            <person name="Teske A."/>
            <person name="Baker B.J."/>
        </authorList>
    </citation>
    <scope>NUCLEOTIDE SEQUENCE [LARGE SCALE GENOMIC DNA]</scope>
    <source>
        <strain evidence="2">B34_G17</strain>
    </source>
</reference>
<dbReference type="Proteomes" id="UP000272051">
    <property type="component" value="Unassembled WGS sequence"/>
</dbReference>
<feature type="transmembrane region" description="Helical" evidence="1">
    <location>
        <begin position="7"/>
        <end position="28"/>
    </location>
</feature>
<protein>
    <recommendedName>
        <fullName evidence="4">LTD domain-containing protein</fullName>
    </recommendedName>
</protein>
<keyword evidence="1" id="KW-0812">Transmembrane</keyword>
<accession>A0A497F1F7</accession>
<gene>
    <name evidence="2" type="ORF">DRJ33_02920</name>
</gene>
<proteinExistence type="predicted"/>
<dbReference type="AlphaFoldDB" id="A0A497F1F7"/>
<evidence type="ECO:0000313" key="3">
    <source>
        <dbReference type="Proteomes" id="UP000272051"/>
    </source>
</evidence>
<keyword evidence="1" id="KW-1133">Transmembrane helix</keyword>
<sequence length="308" mass="33511">MRALSPLAAMVLIIIVSIASTAVLYTWISGEFPTIALGGITYVPIIRIESVEGYKGHVVVFVRNLGDFRAVVDMLYLEKPGKGIVAVGKPVGPNVVEPRSLAAIAFDVGIVPDGKYIVKVSAHGSSASIATSEPTYLKLTSGIPALVFNEIKVRGTTDKNSIEIYNPTPASINVSLYTAYVINHNWAPPNHEVKVKLISTTQCLVYQDGTSNIYPTRNILPTTIIPPRGYLYYTIGTTRDLFDIINIQPMILNQRGEVIDDGGTWSPVDRANPQKESMQRVFITPPKWIVASPTFGKPNAETGKEALT</sequence>
<evidence type="ECO:0008006" key="4">
    <source>
        <dbReference type="Google" id="ProtNLM"/>
    </source>
</evidence>